<gene>
    <name evidence="12" type="ORF">C2857_000311</name>
</gene>
<evidence type="ECO:0000256" key="2">
    <source>
        <dbReference type="ARBA" id="ARBA00004613"/>
    </source>
</evidence>
<dbReference type="GO" id="GO:0005576">
    <property type="term" value="C:extracellular region"/>
    <property type="evidence" value="ECO:0007669"/>
    <property type="project" value="UniProtKB-SubCell"/>
</dbReference>
<keyword evidence="4" id="KW-0964">Secreted</keyword>
<evidence type="ECO:0000313" key="13">
    <source>
        <dbReference type="Proteomes" id="UP000594364"/>
    </source>
</evidence>
<comment type="subcellular location">
    <subcellularLocation>
        <location evidence="1">Membrane</location>
        <topology evidence="1">Lipid-anchor</topology>
        <topology evidence="1">GPI-anchor</topology>
    </subcellularLocation>
    <subcellularLocation>
        <location evidence="2">Secreted</location>
    </subcellularLocation>
</comment>
<dbReference type="AlphaFoldDB" id="A0A7S9PUQ3"/>
<keyword evidence="5" id="KW-0336">GPI-anchor</keyword>
<name>A0A7S9PUQ3_EPIFF</name>
<evidence type="ECO:0000259" key="11">
    <source>
        <dbReference type="PROSITE" id="PS52012"/>
    </source>
</evidence>
<dbReference type="OrthoDB" id="3767534at2759"/>
<dbReference type="EMBL" id="CP031387">
    <property type="protein sequence ID" value="QPG98904.1"/>
    <property type="molecule type" value="Genomic_DNA"/>
</dbReference>
<keyword evidence="8" id="KW-0449">Lipoprotein</keyword>
<keyword evidence="6 10" id="KW-0732">Signal</keyword>
<evidence type="ECO:0000313" key="12">
    <source>
        <dbReference type="EMBL" id="QPG98904.1"/>
    </source>
</evidence>
<dbReference type="Proteomes" id="UP000594364">
    <property type="component" value="Chromosome 3"/>
</dbReference>
<dbReference type="GO" id="GO:0098552">
    <property type="term" value="C:side of membrane"/>
    <property type="evidence" value="ECO:0007669"/>
    <property type="project" value="UniProtKB-KW"/>
</dbReference>
<feature type="signal peptide" evidence="10">
    <location>
        <begin position="1"/>
        <end position="16"/>
    </location>
</feature>
<dbReference type="Pfam" id="PF05730">
    <property type="entry name" value="CFEM"/>
    <property type="match status" value="1"/>
</dbReference>
<accession>A0A7S9PUQ3</accession>
<keyword evidence="9" id="KW-0349">Heme</keyword>
<evidence type="ECO:0000256" key="6">
    <source>
        <dbReference type="ARBA" id="ARBA00022729"/>
    </source>
</evidence>
<evidence type="ECO:0000256" key="1">
    <source>
        <dbReference type="ARBA" id="ARBA00004589"/>
    </source>
</evidence>
<reference evidence="12 13" key="1">
    <citation type="journal article" date="2018" name="PLoS Genet.">
        <title>Repeat elements organise 3D genome structure and mediate transcription in the filamentous fungus Epichloe festucae.</title>
        <authorList>
            <person name="Winter D.J."/>
            <person name="Ganley A.R.D."/>
            <person name="Young C.A."/>
            <person name="Liachko I."/>
            <person name="Schardl C.L."/>
            <person name="Dupont P.Y."/>
            <person name="Berry D."/>
            <person name="Ram A."/>
            <person name="Scott B."/>
            <person name="Cox M.P."/>
        </authorList>
    </citation>
    <scope>NUCLEOTIDE SEQUENCE [LARGE SCALE GENOMIC DNA]</scope>
    <source>
        <strain evidence="12 13">Fl1</strain>
    </source>
</reference>
<keyword evidence="13" id="KW-1185">Reference proteome</keyword>
<evidence type="ECO:0000256" key="9">
    <source>
        <dbReference type="PROSITE-ProRule" id="PRU01356"/>
    </source>
</evidence>
<feature type="binding site" description="axial binding residue" evidence="9">
    <location>
        <position position="44"/>
    </location>
    <ligand>
        <name>heme</name>
        <dbReference type="ChEBI" id="CHEBI:30413"/>
    </ligand>
    <ligandPart>
        <name>Fe</name>
        <dbReference type="ChEBI" id="CHEBI:18248"/>
    </ligandPart>
</feature>
<dbReference type="GO" id="GO:0046872">
    <property type="term" value="F:metal ion binding"/>
    <property type="evidence" value="ECO:0007669"/>
    <property type="project" value="UniProtKB-UniRule"/>
</dbReference>
<comment type="caution">
    <text evidence="9">Lacks conserved residue(s) required for the propagation of feature annotation.</text>
</comment>
<keyword evidence="7 9" id="KW-1015">Disulfide bond</keyword>
<dbReference type="PROSITE" id="PS52012">
    <property type="entry name" value="CFEM"/>
    <property type="match status" value="1"/>
</dbReference>
<keyword evidence="5" id="KW-0472">Membrane</keyword>
<evidence type="ECO:0000256" key="4">
    <source>
        <dbReference type="ARBA" id="ARBA00022525"/>
    </source>
</evidence>
<evidence type="ECO:0000256" key="5">
    <source>
        <dbReference type="ARBA" id="ARBA00022622"/>
    </source>
</evidence>
<feature type="disulfide bond" evidence="9">
    <location>
        <begin position="40"/>
        <end position="47"/>
    </location>
</feature>
<keyword evidence="9" id="KW-0479">Metal-binding</keyword>
<comment type="similarity">
    <text evidence="3">Belongs to the RBT5 family.</text>
</comment>
<feature type="domain" description="CFEM" evidence="11">
    <location>
        <begin position="1"/>
        <end position="97"/>
    </location>
</feature>
<evidence type="ECO:0000256" key="3">
    <source>
        <dbReference type="ARBA" id="ARBA00010031"/>
    </source>
</evidence>
<keyword evidence="9" id="KW-0408">Iron</keyword>
<evidence type="ECO:0000256" key="10">
    <source>
        <dbReference type="SAM" id="SignalP"/>
    </source>
</evidence>
<sequence length="97" mass="10330">MRVAIIFAAVAGLVAAVNHFEDLPKCAVPCLEAVYPTVGCALGDLRCACKKKTAHAIGMLAKDCVISKCGIFKALETKDKAKKKCNDLWAKGKGESY</sequence>
<organism evidence="12 13">
    <name type="scientific">Epichloe festucae (strain Fl1)</name>
    <dbReference type="NCBI Taxonomy" id="877507"/>
    <lineage>
        <taxon>Eukaryota</taxon>
        <taxon>Fungi</taxon>
        <taxon>Dikarya</taxon>
        <taxon>Ascomycota</taxon>
        <taxon>Pezizomycotina</taxon>
        <taxon>Sordariomycetes</taxon>
        <taxon>Hypocreomycetidae</taxon>
        <taxon>Hypocreales</taxon>
        <taxon>Clavicipitaceae</taxon>
        <taxon>Epichloe</taxon>
    </lineage>
</organism>
<evidence type="ECO:0000256" key="7">
    <source>
        <dbReference type="ARBA" id="ARBA00023157"/>
    </source>
</evidence>
<proteinExistence type="inferred from homology"/>
<dbReference type="InterPro" id="IPR008427">
    <property type="entry name" value="Extracellular_membr_CFEM_dom"/>
</dbReference>
<feature type="chain" id="PRO_5034106216" description="CFEM domain-containing protein" evidence="10">
    <location>
        <begin position="17"/>
        <end position="97"/>
    </location>
</feature>
<evidence type="ECO:0000256" key="8">
    <source>
        <dbReference type="ARBA" id="ARBA00023288"/>
    </source>
</evidence>
<protein>
    <recommendedName>
        <fullName evidence="11">CFEM domain-containing protein</fullName>
    </recommendedName>
</protein>
<keyword evidence="5" id="KW-0325">Glycoprotein</keyword>